<feature type="chain" id="PRO_5042209053" evidence="8">
    <location>
        <begin position="21"/>
        <end position="375"/>
    </location>
</feature>
<dbReference type="Pfam" id="PF00069">
    <property type="entry name" value="Pkinase"/>
    <property type="match status" value="1"/>
</dbReference>
<dbReference type="AlphaFoldDB" id="A0AAD4MTR4"/>
<evidence type="ECO:0000259" key="9">
    <source>
        <dbReference type="PROSITE" id="PS50011"/>
    </source>
</evidence>
<dbReference type="PANTHER" id="PTHR24353">
    <property type="entry name" value="CYCLIC NUCLEOTIDE-DEPENDENT PROTEIN KINASE"/>
    <property type="match status" value="1"/>
</dbReference>
<comment type="caution">
    <text evidence="10">The sequence shown here is derived from an EMBL/GenBank/DDBJ whole genome shotgun (WGS) entry which is preliminary data.</text>
</comment>
<name>A0AAD4MTR4_9BILA</name>
<evidence type="ECO:0000256" key="6">
    <source>
        <dbReference type="PROSITE-ProRule" id="PRU10141"/>
    </source>
</evidence>
<dbReference type="InterPro" id="IPR000719">
    <property type="entry name" value="Prot_kinase_dom"/>
</dbReference>
<keyword evidence="5 6" id="KW-0067">ATP-binding</keyword>
<dbReference type="PROSITE" id="PS00107">
    <property type="entry name" value="PROTEIN_KINASE_ATP"/>
    <property type="match status" value="1"/>
</dbReference>
<evidence type="ECO:0000256" key="2">
    <source>
        <dbReference type="ARBA" id="ARBA00022679"/>
    </source>
</evidence>
<keyword evidence="11" id="KW-1185">Reference proteome</keyword>
<dbReference type="Proteomes" id="UP001201812">
    <property type="component" value="Unassembled WGS sequence"/>
</dbReference>
<dbReference type="GO" id="GO:0005524">
    <property type="term" value="F:ATP binding"/>
    <property type="evidence" value="ECO:0007669"/>
    <property type="project" value="UniProtKB-UniRule"/>
</dbReference>
<accession>A0AAD4MTR4</accession>
<reference evidence="10" key="1">
    <citation type="submission" date="2022-01" db="EMBL/GenBank/DDBJ databases">
        <title>Genome Sequence Resource for Two Populations of Ditylenchus destructor, the Migratory Endoparasitic Phytonematode.</title>
        <authorList>
            <person name="Zhang H."/>
            <person name="Lin R."/>
            <person name="Xie B."/>
        </authorList>
    </citation>
    <scope>NUCLEOTIDE SEQUENCE</scope>
    <source>
        <strain evidence="10">BazhouSP</strain>
    </source>
</reference>
<evidence type="ECO:0000256" key="5">
    <source>
        <dbReference type="ARBA" id="ARBA00022840"/>
    </source>
</evidence>
<dbReference type="Gene3D" id="1.10.510.10">
    <property type="entry name" value="Transferase(Phosphotransferase) domain 1"/>
    <property type="match status" value="1"/>
</dbReference>
<evidence type="ECO:0000256" key="4">
    <source>
        <dbReference type="ARBA" id="ARBA00022777"/>
    </source>
</evidence>
<gene>
    <name evidence="10" type="ORF">DdX_16327</name>
</gene>
<comment type="similarity">
    <text evidence="7">Belongs to the protein kinase superfamily.</text>
</comment>
<dbReference type="InterPro" id="IPR017441">
    <property type="entry name" value="Protein_kinase_ATP_BS"/>
</dbReference>
<evidence type="ECO:0000256" key="1">
    <source>
        <dbReference type="ARBA" id="ARBA00022527"/>
    </source>
</evidence>
<dbReference type="GO" id="GO:0004690">
    <property type="term" value="F:cyclic nucleotide-dependent protein kinase activity"/>
    <property type="evidence" value="ECO:0007669"/>
    <property type="project" value="UniProtKB-ARBA"/>
</dbReference>
<keyword evidence="2" id="KW-0808">Transferase</keyword>
<feature type="domain" description="Protein kinase" evidence="9">
    <location>
        <begin position="62"/>
        <end position="327"/>
    </location>
</feature>
<dbReference type="PROSITE" id="PS50011">
    <property type="entry name" value="PROTEIN_KINASE_DOM"/>
    <property type="match status" value="1"/>
</dbReference>
<dbReference type="EMBL" id="JAKKPZ010000127">
    <property type="protein sequence ID" value="KAI1701096.1"/>
    <property type="molecule type" value="Genomic_DNA"/>
</dbReference>
<organism evidence="10 11">
    <name type="scientific">Ditylenchus destructor</name>
    <dbReference type="NCBI Taxonomy" id="166010"/>
    <lineage>
        <taxon>Eukaryota</taxon>
        <taxon>Metazoa</taxon>
        <taxon>Ecdysozoa</taxon>
        <taxon>Nematoda</taxon>
        <taxon>Chromadorea</taxon>
        <taxon>Rhabditida</taxon>
        <taxon>Tylenchina</taxon>
        <taxon>Tylenchomorpha</taxon>
        <taxon>Sphaerularioidea</taxon>
        <taxon>Anguinidae</taxon>
        <taxon>Anguininae</taxon>
        <taxon>Ditylenchus</taxon>
    </lineage>
</organism>
<dbReference type="PROSITE" id="PS00108">
    <property type="entry name" value="PROTEIN_KINASE_ST"/>
    <property type="match status" value="1"/>
</dbReference>
<dbReference type="SUPFAM" id="SSF56112">
    <property type="entry name" value="Protein kinase-like (PK-like)"/>
    <property type="match status" value="1"/>
</dbReference>
<dbReference type="SMART" id="SM00220">
    <property type="entry name" value="S_TKc"/>
    <property type="match status" value="1"/>
</dbReference>
<evidence type="ECO:0000313" key="10">
    <source>
        <dbReference type="EMBL" id="KAI1701096.1"/>
    </source>
</evidence>
<evidence type="ECO:0000256" key="3">
    <source>
        <dbReference type="ARBA" id="ARBA00022741"/>
    </source>
</evidence>
<evidence type="ECO:0000313" key="11">
    <source>
        <dbReference type="Proteomes" id="UP001201812"/>
    </source>
</evidence>
<dbReference type="InterPro" id="IPR011009">
    <property type="entry name" value="Kinase-like_dom_sf"/>
</dbReference>
<proteinExistence type="inferred from homology"/>
<protein>
    <submittedName>
        <fullName evidence="10">Protein kinase domain-containing protein</fullName>
    </submittedName>
</protein>
<evidence type="ECO:0000256" key="8">
    <source>
        <dbReference type="SAM" id="SignalP"/>
    </source>
</evidence>
<sequence>MRSITIIIVWLAILNTLCSALWSLPSIGFGFRKSRTSTKKTLPTDKQLPETNNSHKWDPDKFEFHGWLGSGGFGKVREVVDRDNKKLYALKIVPFMGKTRQQTQENVKQLHEEIKIHKKMDNKFVIKLHDWFQDDKKFYLQMDIEKTGEFYNLMASLFYTGRRFSLDQTAFYAAEILLALEHIQGRKVVYRDLKPENILVTVKGHIKIIDFGVGKELEENDRTSTMCGSVEYMAPEIAKGPDYSGYKSDSWSLGVLIYVMLTGWNPFDPDNHKEDEDTSCKNILGQLFSSSEFNHLPLAAKDFVKHLLVINPDKRYSVKEAKDHHWFKEHIMWDEIEAQTNQGPFILEGDEYVFYENGSRKTFQMFKEDIDFSDK</sequence>
<keyword evidence="3 6" id="KW-0547">Nucleotide-binding</keyword>
<feature type="signal peptide" evidence="8">
    <location>
        <begin position="1"/>
        <end position="20"/>
    </location>
</feature>
<keyword evidence="4 10" id="KW-0418">Kinase</keyword>
<keyword evidence="1 7" id="KW-0723">Serine/threonine-protein kinase</keyword>
<dbReference type="InterPro" id="IPR008271">
    <property type="entry name" value="Ser/Thr_kinase_AS"/>
</dbReference>
<evidence type="ECO:0000256" key="7">
    <source>
        <dbReference type="RuleBase" id="RU000304"/>
    </source>
</evidence>
<feature type="binding site" evidence="6">
    <location>
        <position position="91"/>
    </location>
    <ligand>
        <name>ATP</name>
        <dbReference type="ChEBI" id="CHEBI:30616"/>
    </ligand>
</feature>
<keyword evidence="8" id="KW-0732">Signal</keyword>